<dbReference type="AlphaFoldDB" id="A0A9P0Q5B2"/>
<evidence type="ECO:0000313" key="2">
    <source>
        <dbReference type="Proteomes" id="UP001152888"/>
    </source>
</evidence>
<dbReference type="Proteomes" id="UP001152888">
    <property type="component" value="Unassembled WGS sequence"/>
</dbReference>
<dbReference type="EMBL" id="CAKOFQ010008047">
    <property type="protein sequence ID" value="CAH2011187.1"/>
    <property type="molecule type" value="Genomic_DNA"/>
</dbReference>
<gene>
    <name evidence="1" type="ORF">ACAOBT_LOCUS32023</name>
</gene>
<accession>A0A9P0Q5B2</accession>
<proteinExistence type="predicted"/>
<protein>
    <submittedName>
        <fullName evidence="1">Uncharacterized protein</fullName>
    </submittedName>
</protein>
<keyword evidence="2" id="KW-1185">Reference proteome</keyword>
<name>A0A9P0Q5B2_ACAOB</name>
<comment type="caution">
    <text evidence="1">The sequence shown here is derived from an EMBL/GenBank/DDBJ whole genome shotgun (WGS) entry which is preliminary data.</text>
</comment>
<sequence length="39" mass="4639">MEIMGSSFEWSPSNDSKLIVIVNPVRGYFLWWSLKNMYL</sequence>
<organism evidence="1 2">
    <name type="scientific">Acanthoscelides obtectus</name>
    <name type="common">Bean weevil</name>
    <name type="synonym">Bruchus obtectus</name>
    <dbReference type="NCBI Taxonomy" id="200917"/>
    <lineage>
        <taxon>Eukaryota</taxon>
        <taxon>Metazoa</taxon>
        <taxon>Ecdysozoa</taxon>
        <taxon>Arthropoda</taxon>
        <taxon>Hexapoda</taxon>
        <taxon>Insecta</taxon>
        <taxon>Pterygota</taxon>
        <taxon>Neoptera</taxon>
        <taxon>Endopterygota</taxon>
        <taxon>Coleoptera</taxon>
        <taxon>Polyphaga</taxon>
        <taxon>Cucujiformia</taxon>
        <taxon>Chrysomeloidea</taxon>
        <taxon>Chrysomelidae</taxon>
        <taxon>Bruchinae</taxon>
        <taxon>Bruchini</taxon>
        <taxon>Acanthoscelides</taxon>
    </lineage>
</organism>
<reference evidence="1" key="1">
    <citation type="submission" date="2022-03" db="EMBL/GenBank/DDBJ databases">
        <authorList>
            <person name="Sayadi A."/>
        </authorList>
    </citation>
    <scope>NUCLEOTIDE SEQUENCE</scope>
</reference>
<evidence type="ECO:0000313" key="1">
    <source>
        <dbReference type="EMBL" id="CAH2011187.1"/>
    </source>
</evidence>